<protein>
    <recommendedName>
        <fullName evidence="1">SipL SPOCS domain-containing protein</fullName>
    </recommendedName>
</protein>
<keyword evidence="3" id="KW-1185">Reference proteome</keyword>
<name>A0ABS7AKS5_9CLOT</name>
<comment type="caution">
    <text evidence="2">The sequence shown here is derived from an EMBL/GenBank/DDBJ whole genome shotgun (WGS) entry which is preliminary data.</text>
</comment>
<dbReference type="Pfam" id="PF12673">
    <property type="entry name" value="SipL"/>
    <property type="match status" value="1"/>
</dbReference>
<dbReference type="EMBL" id="JAHXPT010000002">
    <property type="protein sequence ID" value="MBW6409269.1"/>
    <property type="molecule type" value="Genomic_DNA"/>
</dbReference>
<evidence type="ECO:0000313" key="2">
    <source>
        <dbReference type="EMBL" id="MBW6409269.1"/>
    </source>
</evidence>
<dbReference type="Proteomes" id="UP001519921">
    <property type="component" value="Unassembled WGS sequence"/>
</dbReference>
<feature type="domain" description="SipL SPOCS" evidence="1">
    <location>
        <begin position="44"/>
        <end position="135"/>
    </location>
</feature>
<reference evidence="2 3" key="1">
    <citation type="submission" date="2021-07" db="EMBL/GenBank/DDBJ databases">
        <title>Clostridium weizhouense sp. nov., an anaerobic bacterium isolated from activated sludge of Petroleum wastewater.</title>
        <authorList>
            <person name="Li Q."/>
        </authorList>
    </citation>
    <scope>NUCLEOTIDE SEQUENCE [LARGE SCALE GENOMIC DNA]</scope>
    <source>
        <strain evidence="2 3">YB-6</strain>
    </source>
</reference>
<evidence type="ECO:0000313" key="3">
    <source>
        <dbReference type="Proteomes" id="UP001519921"/>
    </source>
</evidence>
<evidence type="ECO:0000259" key="1">
    <source>
        <dbReference type="Pfam" id="PF12673"/>
    </source>
</evidence>
<dbReference type="RefSeq" id="WP_219778317.1">
    <property type="nucleotide sequence ID" value="NZ_JAHXPT010000002.1"/>
</dbReference>
<gene>
    <name evidence="2" type="ORF">KYD98_04130</name>
</gene>
<proteinExistence type="predicted"/>
<sequence>MINNVSNSSVKYIGISSPYKFSTKNFKLFNLSHLVTLNLENSYIENIIQIQSNINILNYKIIKTPIGTSYDGCIFTGNKLFFTGIINTTIQYVLNSNLNNIYFYNTKIFFVESINLCDYSPYTSKITLSSNIIDVCSNKLNDSNIYLTFNLYVEANF</sequence>
<accession>A0ABS7AKS5</accession>
<dbReference type="InterPro" id="IPR024300">
    <property type="entry name" value="SipL_SPOCS_dom"/>
</dbReference>
<organism evidence="2 3">
    <name type="scientific">Clostridium weizhouense</name>
    <dbReference type="NCBI Taxonomy" id="2859781"/>
    <lineage>
        <taxon>Bacteria</taxon>
        <taxon>Bacillati</taxon>
        <taxon>Bacillota</taxon>
        <taxon>Clostridia</taxon>
        <taxon>Eubacteriales</taxon>
        <taxon>Clostridiaceae</taxon>
        <taxon>Clostridium</taxon>
    </lineage>
</organism>